<accession>A0A178YS48</accession>
<dbReference type="OrthoDB" id="8070718at2"/>
<comment type="caution">
    <text evidence="4">The sequence shown here is derived from an EMBL/GenBank/DDBJ whole genome shotgun (WGS) entry which is preliminary data.</text>
</comment>
<organism evidence="4 5">
    <name type="scientific">Sinorhizobium saheli</name>
    <dbReference type="NCBI Taxonomy" id="36856"/>
    <lineage>
        <taxon>Bacteria</taxon>
        <taxon>Pseudomonadati</taxon>
        <taxon>Pseudomonadota</taxon>
        <taxon>Alphaproteobacteria</taxon>
        <taxon>Hyphomicrobiales</taxon>
        <taxon>Rhizobiaceae</taxon>
        <taxon>Sinorhizobium/Ensifer group</taxon>
        <taxon>Sinorhizobium</taxon>
    </lineage>
</organism>
<dbReference type="Proteomes" id="UP000078507">
    <property type="component" value="Unassembled WGS sequence"/>
</dbReference>
<gene>
    <name evidence="4" type="ORF">ATB98_05540</name>
</gene>
<feature type="coiled-coil region" evidence="1">
    <location>
        <begin position="265"/>
        <end position="292"/>
    </location>
</feature>
<evidence type="ECO:0000259" key="3">
    <source>
        <dbReference type="Pfam" id="PF02563"/>
    </source>
</evidence>
<feature type="compositionally biased region" description="Polar residues" evidence="2">
    <location>
        <begin position="7"/>
        <end position="16"/>
    </location>
</feature>
<proteinExistence type="predicted"/>
<dbReference type="STRING" id="36856.ATB98_05540"/>
<dbReference type="AlphaFoldDB" id="A0A178YS48"/>
<protein>
    <recommendedName>
        <fullName evidence="3">Polysaccharide export protein N-terminal domain-containing protein</fullName>
    </recommendedName>
</protein>
<evidence type="ECO:0000256" key="1">
    <source>
        <dbReference type="SAM" id="Coils"/>
    </source>
</evidence>
<dbReference type="EMBL" id="LNQB01000040">
    <property type="protein sequence ID" value="OAP50284.1"/>
    <property type="molecule type" value="Genomic_DNA"/>
</dbReference>
<dbReference type="Gene3D" id="3.30.1950.10">
    <property type="entry name" value="wza like domain"/>
    <property type="match status" value="1"/>
</dbReference>
<evidence type="ECO:0000256" key="2">
    <source>
        <dbReference type="SAM" id="MobiDB-lite"/>
    </source>
</evidence>
<feature type="compositionally biased region" description="Low complexity" evidence="2">
    <location>
        <begin position="536"/>
        <end position="551"/>
    </location>
</feature>
<feature type="region of interest" description="Disordered" evidence="2">
    <location>
        <begin position="1"/>
        <end position="30"/>
    </location>
</feature>
<feature type="domain" description="Polysaccharide export protein N-terminal" evidence="3">
    <location>
        <begin position="60"/>
        <end position="132"/>
    </location>
</feature>
<feature type="region of interest" description="Disordered" evidence="2">
    <location>
        <begin position="533"/>
        <end position="561"/>
    </location>
</feature>
<dbReference type="Pfam" id="PF02563">
    <property type="entry name" value="Poly_export"/>
    <property type="match status" value="1"/>
</dbReference>
<name>A0A178YS48_SINSA</name>
<dbReference type="InterPro" id="IPR003715">
    <property type="entry name" value="Poly_export_N"/>
</dbReference>
<evidence type="ECO:0000313" key="5">
    <source>
        <dbReference type="Proteomes" id="UP000078507"/>
    </source>
</evidence>
<keyword evidence="5" id="KW-1185">Reference proteome</keyword>
<keyword evidence="1" id="KW-0175">Coiled coil</keyword>
<sequence length="592" mass="63889">MDHVNRSETTCNSPAFPQSDRRTMAAPCRRSREGSIRATLTLISFCLIMLLGSPAKGETATDERLALQDTVEIRVSGWHTLLGGAAEAALLNDTFTIGTDGTLELPGIGRLPAAGLRESELAKLITDRLHARSGSNGRPVTTVQRRTPAPEVPSLRATTHVGGRRPAEQPGAVDTEKTELLQAPGRQLSRAEQLLRDLTTARRELDAARGEARAAHQAARDDALRYLQGLTAERQQTASLSQAFSAARADLEAVKAKLGREATAVALERAKSATLEERLAATREEVDAIKKSMQMAGEREEVLRRLLTAARRDLVAARGAADDAGRQARRAADTMAEQGRALEKQRQRAEGLVRDLSTALRQIENLEAKAADAIRSKTAALTARNAAESSLAHARRALDQERHKLKAYERDLAVVRQSTAALQASANLAAADQAAAVQARKVAETAARRADEALALESAKARSLARDLDIARQERDAAKEELTRVLAKLRKASEAERGRGDGSDVASSRKENDTLKARTELRMDIEHVPKARAGNRASEGTGAAARTGARSIRQTAPRKVHRVGVVQPTPSVATIVLPDALLPTRLLRGRRQ</sequence>
<feature type="coiled-coil region" evidence="1">
    <location>
        <begin position="342"/>
        <end position="418"/>
    </location>
</feature>
<reference evidence="4 5" key="1">
    <citation type="submission" date="2015-11" db="EMBL/GenBank/DDBJ databases">
        <title>Ensifer anhuiense sp. nov., an effective nitrogen fixation bacterium with Glycine soja.</title>
        <authorList>
            <person name="Yan H."/>
            <person name="Chen W."/>
        </authorList>
    </citation>
    <scope>NUCLEOTIDE SEQUENCE [LARGE SCALE GENOMIC DNA]</scope>
    <source>
        <strain evidence="4 5">LMG 7837</strain>
    </source>
</reference>
<feature type="region of interest" description="Disordered" evidence="2">
    <location>
        <begin position="492"/>
        <end position="518"/>
    </location>
</feature>
<evidence type="ECO:0000313" key="4">
    <source>
        <dbReference type="EMBL" id="OAP50284.1"/>
    </source>
</evidence>
<feature type="coiled-coil region" evidence="1">
    <location>
        <begin position="188"/>
        <end position="218"/>
    </location>
</feature>